<dbReference type="EMBL" id="GG663749">
    <property type="protein sequence ID" value="EEH51994.1"/>
    <property type="molecule type" value="Genomic_DNA"/>
</dbReference>
<feature type="compositionally biased region" description="Basic and acidic residues" evidence="1">
    <location>
        <begin position="30"/>
        <end position="49"/>
    </location>
</feature>
<dbReference type="OMA" id="HEHREPH"/>
<dbReference type="AlphaFoldDB" id="C1N6W0"/>
<feature type="region of interest" description="Disordered" evidence="1">
    <location>
        <begin position="364"/>
        <end position="448"/>
    </location>
</feature>
<organism evidence="3">
    <name type="scientific">Micromonas pusilla (strain CCMP1545)</name>
    <name type="common">Picoplanktonic green alga</name>
    <dbReference type="NCBI Taxonomy" id="564608"/>
    <lineage>
        <taxon>Eukaryota</taxon>
        <taxon>Viridiplantae</taxon>
        <taxon>Chlorophyta</taxon>
        <taxon>Mamiellophyceae</taxon>
        <taxon>Mamiellales</taxon>
        <taxon>Mamiellaceae</taxon>
        <taxon>Micromonas</taxon>
    </lineage>
</organism>
<feature type="compositionally biased region" description="Basic and acidic residues" evidence="1">
    <location>
        <begin position="91"/>
        <end position="102"/>
    </location>
</feature>
<feature type="compositionally biased region" description="Gly residues" evidence="1">
    <location>
        <begin position="388"/>
        <end position="401"/>
    </location>
</feature>
<feature type="compositionally biased region" description="Polar residues" evidence="1">
    <location>
        <begin position="438"/>
        <end position="448"/>
    </location>
</feature>
<dbReference type="STRING" id="564608.C1N6W0"/>
<protein>
    <submittedName>
        <fullName evidence="2">Predicted protein</fullName>
    </submittedName>
</protein>
<dbReference type="GeneID" id="9689242"/>
<evidence type="ECO:0000313" key="3">
    <source>
        <dbReference type="Proteomes" id="UP000001876"/>
    </source>
</evidence>
<accession>C1N6W0</accession>
<gene>
    <name evidence="2" type="ORF">MICPUCDRAFT_48944</name>
</gene>
<reference evidence="2 3" key="1">
    <citation type="journal article" date="2009" name="Science">
        <title>Green evolution and dynamic adaptations revealed by genomes of the marine picoeukaryotes Micromonas.</title>
        <authorList>
            <person name="Worden A.Z."/>
            <person name="Lee J.H."/>
            <person name="Mock T."/>
            <person name="Rouze P."/>
            <person name="Simmons M.P."/>
            <person name="Aerts A.L."/>
            <person name="Allen A.E."/>
            <person name="Cuvelier M.L."/>
            <person name="Derelle E."/>
            <person name="Everett M.V."/>
            <person name="Foulon E."/>
            <person name="Grimwood J."/>
            <person name="Gundlach H."/>
            <person name="Henrissat B."/>
            <person name="Napoli C."/>
            <person name="McDonald S.M."/>
            <person name="Parker M.S."/>
            <person name="Rombauts S."/>
            <person name="Salamov A."/>
            <person name="Von Dassow P."/>
            <person name="Badger J.H."/>
            <person name="Coutinho P.M."/>
            <person name="Demir E."/>
            <person name="Dubchak I."/>
            <person name="Gentemann C."/>
            <person name="Eikrem W."/>
            <person name="Gready J.E."/>
            <person name="John U."/>
            <person name="Lanier W."/>
            <person name="Lindquist E.A."/>
            <person name="Lucas S."/>
            <person name="Mayer K.F."/>
            <person name="Moreau H."/>
            <person name="Not F."/>
            <person name="Otillar R."/>
            <person name="Panaud O."/>
            <person name="Pangilinan J."/>
            <person name="Paulsen I."/>
            <person name="Piegu B."/>
            <person name="Poliakov A."/>
            <person name="Robbens S."/>
            <person name="Schmutz J."/>
            <person name="Toulza E."/>
            <person name="Wyss T."/>
            <person name="Zelensky A."/>
            <person name="Zhou K."/>
            <person name="Armbrust E.V."/>
            <person name="Bhattacharya D."/>
            <person name="Goodenough U.W."/>
            <person name="Van de Peer Y."/>
            <person name="Grigoriev I.V."/>
        </authorList>
    </citation>
    <scope>NUCLEOTIDE SEQUENCE [LARGE SCALE GENOMIC DNA]</scope>
    <source>
        <strain evidence="2 3">CCMP1545</strain>
    </source>
</reference>
<feature type="region of interest" description="Disordered" evidence="1">
    <location>
        <begin position="238"/>
        <end position="259"/>
    </location>
</feature>
<feature type="compositionally biased region" description="Pro residues" evidence="1">
    <location>
        <begin position="75"/>
        <end position="84"/>
    </location>
</feature>
<dbReference type="RefSeq" id="XP_003063621.1">
    <property type="nucleotide sequence ID" value="XM_003063575.1"/>
</dbReference>
<keyword evidence="3" id="KW-1185">Reference proteome</keyword>
<feature type="region of interest" description="Disordered" evidence="1">
    <location>
        <begin position="1"/>
        <end position="102"/>
    </location>
</feature>
<name>C1N6W0_MICPC</name>
<sequence length="448" mass="49265">MGKSTFAFPVDKDFNPKPPKPKRRSAVPSDDARRRGGEDDDAESARARADDEDEGSGKAPLPRPEIVNDETWTPKPAPFIPPGIPLGIPLGEEHEHREPHPDPEIEEVLRQLKPYSDPLATDPFSPDFLFDLDDAKLVAELQANQYVIAKNVEAKALREKLKCMEKQHEEAAAEMKRLREELADERTSHRQQFERMRLKLATSVQLEEVQARYDEFKELEEDIEKANEALQNAAARVEEAESEAAKEKRRADEEKRRADVAEKKAAKVAEENARGRKREIEHVKRIESMEAALKAATPKEMMEEVVGSMETTVRNLADALRRTQEQANAMQETMRGQIAERSRLAGELDDAKATIETLRAELEEARASATATASGGGGGGDRREKTGDGGGRSGSGSGPRGEGGKPPTPPTRGGGTMGARVGGPRPVSQAAAKRAFKSTKSTGHLYTR</sequence>
<proteinExistence type="predicted"/>
<feature type="compositionally biased region" description="Gly residues" evidence="1">
    <location>
        <begin position="412"/>
        <end position="421"/>
    </location>
</feature>
<feature type="compositionally biased region" description="Basic and acidic residues" evidence="1">
    <location>
        <begin position="338"/>
        <end position="349"/>
    </location>
</feature>
<evidence type="ECO:0000256" key="1">
    <source>
        <dbReference type="SAM" id="MobiDB-lite"/>
    </source>
</evidence>
<dbReference type="KEGG" id="mpp:MICPUCDRAFT_48944"/>
<dbReference type="Proteomes" id="UP000001876">
    <property type="component" value="Unassembled WGS sequence"/>
</dbReference>
<evidence type="ECO:0000313" key="2">
    <source>
        <dbReference type="EMBL" id="EEH51994.1"/>
    </source>
</evidence>
<feature type="region of interest" description="Disordered" evidence="1">
    <location>
        <begin position="320"/>
        <end position="349"/>
    </location>
</feature>